<keyword evidence="10" id="KW-0067">ATP-binding</keyword>
<dbReference type="SUPFAM" id="SSF55874">
    <property type="entry name" value="ATPase domain of HSP90 chaperone/DNA topoisomerase II/histidine kinase"/>
    <property type="match status" value="1"/>
</dbReference>
<evidence type="ECO:0000256" key="4">
    <source>
        <dbReference type="ARBA" id="ARBA00022475"/>
    </source>
</evidence>
<dbReference type="PANTHER" id="PTHR43547">
    <property type="entry name" value="TWO-COMPONENT HISTIDINE KINASE"/>
    <property type="match status" value="1"/>
</dbReference>
<dbReference type="SMART" id="SM00387">
    <property type="entry name" value="HATPase_c"/>
    <property type="match status" value="1"/>
</dbReference>
<dbReference type="Pfam" id="PF17203">
    <property type="entry name" value="sCache_3_2"/>
    <property type="match status" value="1"/>
</dbReference>
<keyword evidence="11 14" id="KW-1133">Transmembrane helix</keyword>
<name>A0A5B0ELC6_9MICC</name>
<comment type="caution">
    <text evidence="17">The sequence shown here is derived from an EMBL/GenBank/DDBJ whole genome shotgun (WGS) entry which is preliminary data.</text>
</comment>
<evidence type="ECO:0000256" key="2">
    <source>
        <dbReference type="ARBA" id="ARBA00004651"/>
    </source>
</evidence>
<evidence type="ECO:0000256" key="5">
    <source>
        <dbReference type="ARBA" id="ARBA00022553"/>
    </source>
</evidence>
<accession>A0A5B0ELC6</accession>
<proteinExistence type="predicted"/>
<dbReference type="SUPFAM" id="SSF55785">
    <property type="entry name" value="PYP-like sensor domain (PAS domain)"/>
    <property type="match status" value="1"/>
</dbReference>
<evidence type="ECO:0000256" key="10">
    <source>
        <dbReference type="ARBA" id="ARBA00022840"/>
    </source>
</evidence>
<dbReference type="SUPFAM" id="SSF103190">
    <property type="entry name" value="Sensory domain-like"/>
    <property type="match status" value="1"/>
</dbReference>
<sequence>MPQPAPRSTVSRGAARGPRSSYSLATRIFVAQLALISLVVLVLSTANYLNARSQAHEFAAMRVLSVAETLSHDPFVTLAVQGDDPSAVLQPYTGEVLRHATVDFVTIMDTDRTRYTHPTAGEIGRQYVGSVESPLAGQSLVEDYAGTLGPSVRAIAPIRDAAGNVTAMVAVGVTLQSLSVTQAAQIPTTLGVGLLAAGLGAVFTYALARYLRRATLGYGPEELRRLYAYYFSALHSLREGLVLVDAKGRLVLYNDQAAQLLGLPPAGSLRPLPVDKVGLPETVAELFASGRRATDEIHLTNNRVLVISQQNAEQPDSGPEARVPWPLRRRLVESSLGTVATLRDHTEVQALTGQLESMRTLTEALRAQTHEHANRLHTVATLIELGREREALDFAVADRQESQRLTDEFVQAVDEPYLTSLLVGKAAQAHERGITLTMSASGHLPTGALDARDLVTITGNLLDNAFDAAAGSQLRRVWADFAADTDSVVISVADSGPGVDPDLLDEYFRLGSSSKPVGPGSGSRGLGLALVRQAVARLNGSLEVDNDAGAIFTVTLPLAGPVSRGADPMPTDDQTPRKHR</sequence>
<evidence type="ECO:0000256" key="11">
    <source>
        <dbReference type="ARBA" id="ARBA00022989"/>
    </source>
</evidence>
<dbReference type="GO" id="GO:0000155">
    <property type="term" value="F:phosphorelay sensor kinase activity"/>
    <property type="evidence" value="ECO:0007669"/>
    <property type="project" value="TreeGrafter"/>
</dbReference>
<comment type="subcellular location">
    <subcellularLocation>
        <location evidence="2">Cell membrane</location>
        <topology evidence="2">Multi-pass membrane protein</topology>
    </subcellularLocation>
</comment>
<gene>
    <name evidence="17" type="ORF">FQ154_00035</name>
</gene>
<dbReference type="AlphaFoldDB" id="A0A5B0ELC6"/>
<protein>
    <recommendedName>
        <fullName evidence="3">histidine kinase</fullName>
        <ecNumber evidence="3">2.7.13.3</ecNumber>
    </recommendedName>
</protein>
<feature type="transmembrane region" description="Helical" evidence="14">
    <location>
        <begin position="28"/>
        <end position="49"/>
    </location>
</feature>
<dbReference type="PANTHER" id="PTHR43547:SF10">
    <property type="entry name" value="SENSOR HISTIDINE KINASE DCUS"/>
    <property type="match status" value="1"/>
</dbReference>
<dbReference type="InterPro" id="IPR029151">
    <property type="entry name" value="Sensor-like_sf"/>
</dbReference>
<dbReference type="SMART" id="SM00091">
    <property type="entry name" value="PAS"/>
    <property type="match status" value="1"/>
</dbReference>
<evidence type="ECO:0000259" key="15">
    <source>
        <dbReference type="SMART" id="SM00091"/>
    </source>
</evidence>
<evidence type="ECO:0000256" key="3">
    <source>
        <dbReference type="ARBA" id="ARBA00012438"/>
    </source>
</evidence>
<dbReference type="InterPro" id="IPR000014">
    <property type="entry name" value="PAS"/>
</dbReference>
<evidence type="ECO:0000259" key="16">
    <source>
        <dbReference type="SMART" id="SM00387"/>
    </source>
</evidence>
<dbReference type="OrthoDB" id="9792686at2"/>
<evidence type="ECO:0000256" key="1">
    <source>
        <dbReference type="ARBA" id="ARBA00000085"/>
    </source>
</evidence>
<keyword evidence="7 14" id="KW-0812">Transmembrane</keyword>
<evidence type="ECO:0000313" key="18">
    <source>
        <dbReference type="Proteomes" id="UP000323856"/>
    </source>
</evidence>
<feature type="domain" description="Histidine kinase/HSP90-like ATPase" evidence="16">
    <location>
        <begin position="449"/>
        <end position="560"/>
    </location>
</feature>
<dbReference type="EMBL" id="VOBL01000001">
    <property type="protein sequence ID" value="KAA0979603.1"/>
    <property type="molecule type" value="Genomic_DNA"/>
</dbReference>
<dbReference type="EC" id="2.7.13.3" evidence="3"/>
<keyword evidence="4" id="KW-1003">Cell membrane</keyword>
<dbReference type="InterPro" id="IPR036890">
    <property type="entry name" value="HATPase_C_sf"/>
</dbReference>
<feature type="domain" description="PAS" evidence="15">
    <location>
        <begin position="228"/>
        <end position="295"/>
    </location>
</feature>
<keyword evidence="12" id="KW-0902">Two-component regulatory system</keyword>
<evidence type="ECO:0000256" key="7">
    <source>
        <dbReference type="ARBA" id="ARBA00022692"/>
    </source>
</evidence>
<dbReference type="InterPro" id="IPR035965">
    <property type="entry name" value="PAS-like_dom_sf"/>
</dbReference>
<dbReference type="GO" id="GO:0005886">
    <property type="term" value="C:plasma membrane"/>
    <property type="evidence" value="ECO:0007669"/>
    <property type="project" value="UniProtKB-SubCell"/>
</dbReference>
<keyword evidence="6" id="KW-0808">Transferase</keyword>
<reference evidence="17 18" key="1">
    <citation type="submission" date="2019-07" db="EMBL/GenBank/DDBJ databases">
        <title>Analysis of the biochemical properties, biological activity and biotechnological potential of siderophores and biosurfactants produced by Antarctic psychrotolerant bacteria.</title>
        <authorList>
            <person name="Styczynski M."/>
            <person name="Krucon T."/>
            <person name="Decewicz P."/>
            <person name="Dziewit L."/>
        </authorList>
    </citation>
    <scope>NUCLEOTIDE SEQUENCE [LARGE SCALE GENOMIC DNA]</scope>
    <source>
        <strain evidence="17 18">ANT_H27</strain>
    </source>
</reference>
<dbReference type="PRINTS" id="PR00344">
    <property type="entry name" value="BCTRLSENSOR"/>
</dbReference>
<evidence type="ECO:0000256" key="12">
    <source>
        <dbReference type="ARBA" id="ARBA00023012"/>
    </source>
</evidence>
<evidence type="ECO:0000256" key="13">
    <source>
        <dbReference type="ARBA" id="ARBA00023136"/>
    </source>
</evidence>
<organism evidence="17 18">
    <name type="scientific">Paeniglutamicibacter gangotriensis</name>
    <dbReference type="NCBI Taxonomy" id="254787"/>
    <lineage>
        <taxon>Bacteria</taxon>
        <taxon>Bacillati</taxon>
        <taxon>Actinomycetota</taxon>
        <taxon>Actinomycetes</taxon>
        <taxon>Micrococcales</taxon>
        <taxon>Micrococcaceae</taxon>
        <taxon>Paeniglutamicibacter</taxon>
    </lineage>
</organism>
<evidence type="ECO:0000256" key="6">
    <source>
        <dbReference type="ARBA" id="ARBA00022679"/>
    </source>
</evidence>
<dbReference type="Gene3D" id="3.30.450.20">
    <property type="entry name" value="PAS domain"/>
    <property type="match status" value="2"/>
</dbReference>
<evidence type="ECO:0000256" key="14">
    <source>
        <dbReference type="SAM" id="Phobius"/>
    </source>
</evidence>
<dbReference type="InterPro" id="IPR033463">
    <property type="entry name" value="sCache_3"/>
</dbReference>
<dbReference type="InterPro" id="IPR004358">
    <property type="entry name" value="Sig_transdc_His_kin-like_C"/>
</dbReference>
<dbReference type="Gene3D" id="3.30.565.10">
    <property type="entry name" value="Histidine kinase-like ATPase, C-terminal domain"/>
    <property type="match status" value="1"/>
</dbReference>
<evidence type="ECO:0000256" key="9">
    <source>
        <dbReference type="ARBA" id="ARBA00022777"/>
    </source>
</evidence>
<dbReference type="Proteomes" id="UP000323856">
    <property type="component" value="Unassembled WGS sequence"/>
</dbReference>
<evidence type="ECO:0000313" key="17">
    <source>
        <dbReference type="EMBL" id="KAA0979603.1"/>
    </source>
</evidence>
<dbReference type="GO" id="GO:0005524">
    <property type="term" value="F:ATP binding"/>
    <property type="evidence" value="ECO:0007669"/>
    <property type="project" value="UniProtKB-KW"/>
</dbReference>
<dbReference type="RefSeq" id="WP_149618252.1">
    <property type="nucleotide sequence ID" value="NZ_JBITUG010000012.1"/>
</dbReference>
<feature type="transmembrane region" description="Helical" evidence="14">
    <location>
        <begin position="186"/>
        <end position="208"/>
    </location>
</feature>
<keyword evidence="9 17" id="KW-0418">Kinase</keyword>
<dbReference type="Pfam" id="PF02518">
    <property type="entry name" value="HATPase_c"/>
    <property type="match status" value="1"/>
</dbReference>
<evidence type="ECO:0000256" key="8">
    <source>
        <dbReference type="ARBA" id="ARBA00022741"/>
    </source>
</evidence>
<keyword evidence="13 14" id="KW-0472">Membrane</keyword>
<keyword evidence="8" id="KW-0547">Nucleotide-binding</keyword>
<keyword evidence="5" id="KW-0597">Phosphoprotein</keyword>
<dbReference type="InterPro" id="IPR003594">
    <property type="entry name" value="HATPase_dom"/>
</dbReference>
<comment type="catalytic activity">
    <reaction evidence="1">
        <text>ATP + protein L-histidine = ADP + protein N-phospho-L-histidine.</text>
        <dbReference type="EC" id="2.7.13.3"/>
    </reaction>
</comment>